<feature type="domain" description="Peptidase S33 tripeptidyl aminopeptidase-like C-terminal" evidence="2">
    <location>
        <begin position="426"/>
        <end position="515"/>
    </location>
</feature>
<dbReference type="InterPro" id="IPR050266">
    <property type="entry name" value="AB_hydrolase_sf"/>
</dbReference>
<evidence type="ECO:0000259" key="1">
    <source>
        <dbReference type="Pfam" id="PF00561"/>
    </source>
</evidence>
<comment type="caution">
    <text evidence="3">The sequence shown here is derived from an EMBL/GenBank/DDBJ whole genome shotgun (WGS) entry which is preliminary data.</text>
</comment>
<evidence type="ECO:0000313" key="3">
    <source>
        <dbReference type="EMBL" id="MUN35779.1"/>
    </source>
</evidence>
<dbReference type="Gene3D" id="3.40.50.1820">
    <property type="entry name" value="alpha/beta hydrolase"/>
    <property type="match status" value="2"/>
</dbReference>
<dbReference type="Proteomes" id="UP000432015">
    <property type="component" value="Unassembled WGS sequence"/>
</dbReference>
<dbReference type="Pfam" id="PF00561">
    <property type="entry name" value="Abhydrolase_1"/>
    <property type="match status" value="1"/>
</dbReference>
<sequence length="530" mass="55762">MSTAAPSAVAGADYPGRAMRVRPPGGDHRGMRKILRRIGVPAAVCAVVAGGVAAVPGAADAGVRDDCVAVPGAECGTLRVPLVRSRPELGRTTVAYAVIRHRDTSRPAKGTFTVNPGGPGDSALAYAPMYAQAFAGLLRDHDLLLVEPRGVGRSDSLDCGFGGMPATRDGFVRAIGACGTALGARADGYTSAETADDIDAVRARLGVDRLDLLGESYGTYLMTVYAQRHSKRVRSIVLSSAYPIGFDMWARPNARAARRTIGLLCERSGGACDGRAVLRDIDRLSDRLAERPVPYTTPDGARRVVDDTALAAIVYSGGTEGSAETIGNLPYAVGAALRGDNAPLVEAAREAEPMSGSSARRAPGAEEERFNTAHAAAVMCNDYPTLWDRAAPVGTRLRQYAAGRAALPDEEFWPFGKTAWTSAIEDRGNTCVRWPGRTPATRPVRGRLPDVPVLVVSGDLDPNTPTEEGRLAARQFRRASVLEVPNTGHVAEGEPTGCVAGIESAFLRDLEVGDTACLAKIPPVEVRTAA</sequence>
<dbReference type="GO" id="GO:0016787">
    <property type="term" value="F:hydrolase activity"/>
    <property type="evidence" value="ECO:0007669"/>
    <property type="project" value="UniProtKB-KW"/>
</dbReference>
<dbReference type="PANTHER" id="PTHR43798">
    <property type="entry name" value="MONOACYLGLYCEROL LIPASE"/>
    <property type="match status" value="1"/>
</dbReference>
<name>A0A7K1KUE6_9ACTN</name>
<keyword evidence="3" id="KW-0378">Hydrolase</keyword>
<dbReference type="InterPro" id="IPR000073">
    <property type="entry name" value="AB_hydrolase_1"/>
</dbReference>
<dbReference type="AlphaFoldDB" id="A0A7K1KUE6"/>
<protein>
    <submittedName>
        <fullName evidence="3">Alpha/beta fold hydrolase</fullName>
    </submittedName>
</protein>
<dbReference type="InterPro" id="IPR013595">
    <property type="entry name" value="Pept_S33_TAP-like_C"/>
</dbReference>
<dbReference type="PANTHER" id="PTHR43798:SF27">
    <property type="entry name" value="HYDROLASE ALPHA_BETA HYDROLASE FOLD FAMILY"/>
    <property type="match status" value="1"/>
</dbReference>
<accession>A0A7K1KUE6</accession>
<evidence type="ECO:0000259" key="2">
    <source>
        <dbReference type="Pfam" id="PF08386"/>
    </source>
</evidence>
<dbReference type="Pfam" id="PF08386">
    <property type="entry name" value="Abhydrolase_4"/>
    <property type="match status" value="1"/>
</dbReference>
<dbReference type="GO" id="GO:0016020">
    <property type="term" value="C:membrane"/>
    <property type="evidence" value="ECO:0007669"/>
    <property type="project" value="TreeGrafter"/>
</dbReference>
<dbReference type="InterPro" id="IPR029058">
    <property type="entry name" value="AB_hydrolase_fold"/>
</dbReference>
<keyword evidence="4" id="KW-1185">Reference proteome</keyword>
<dbReference type="EMBL" id="WOFH01000001">
    <property type="protein sequence ID" value="MUN35779.1"/>
    <property type="molecule type" value="Genomic_DNA"/>
</dbReference>
<proteinExistence type="predicted"/>
<reference evidence="3 4" key="1">
    <citation type="submission" date="2019-11" db="EMBL/GenBank/DDBJ databases">
        <authorList>
            <person name="Cao P."/>
        </authorList>
    </citation>
    <scope>NUCLEOTIDE SEQUENCE [LARGE SCALE GENOMIC DNA]</scope>
    <source>
        <strain evidence="3 4">NEAU-AAG5</strain>
    </source>
</reference>
<dbReference type="SUPFAM" id="SSF53474">
    <property type="entry name" value="alpha/beta-Hydrolases"/>
    <property type="match status" value="1"/>
</dbReference>
<organism evidence="3 4">
    <name type="scientific">Actinomadura litoris</name>
    <dbReference type="NCBI Taxonomy" id="2678616"/>
    <lineage>
        <taxon>Bacteria</taxon>
        <taxon>Bacillati</taxon>
        <taxon>Actinomycetota</taxon>
        <taxon>Actinomycetes</taxon>
        <taxon>Streptosporangiales</taxon>
        <taxon>Thermomonosporaceae</taxon>
        <taxon>Actinomadura</taxon>
    </lineage>
</organism>
<feature type="domain" description="AB hydrolase-1" evidence="1">
    <location>
        <begin position="114"/>
        <end position="250"/>
    </location>
</feature>
<gene>
    <name evidence="3" type="ORF">GNZ18_04085</name>
</gene>
<evidence type="ECO:0000313" key="4">
    <source>
        <dbReference type="Proteomes" id="UP000432015"/>
    </source>
</evidence>